<proteinExistence type="predicted"/>
<dbReference type="EMBL" id="JAOTPO010000003">
    <property type="protein sequence ID" value="MDE5413180.1"/>
    <property type="molecule type" value="Genomic_DNA"/>
</dbReference>
<evidence type="ECO:0000313" key="2">
    <source>
        <dbReference type="Proteomes" id="UP001148125"/>
    </source>
</evidence>
<dbReference type="Proteomes" id="UP001148125">
    <property type="component" value="Unassembled WGS sequence"/>
</dbReference>
<dbReference type="RefSeq" id="WP_275117790.1">
    <property type="nucleotide sequence ID" value="NZ_JAOTPO010000003.1"/>
</dbReference>
<name>A0ABT5VCL6_9BACI</name>
<evidence type="ECO:0000313" key="1">
    <source>
        <dbReference type="EMBL" id="MDE5413180.1"/>
    </source>
</evidence>
<dbReference type="Pfam" id="PF13030">
    <property type="entry name" value="DUF3891"/>
    <property type="match status" value="1"/>
</dbReference>
<dbReference type="InterPro" id="IPR024992">
    <property type="entry name" value="DUF3891"/>
</dbReference>
<keyword evidence="2" id="KW-1185">Reference proteome</keyword>
<sequence length="253" mass="29585">MIIRETEDAFIMIKQHDHAFLSGRVVEHFSPDLLQSNHFMKDIRYAAYEHDRSWIGLDETPIWNDQAQVPYSFSDFPLIPKLAFYKIGLDEIEQANPYASLLCSLHYCSFFSKSTDERAVQFLNHERKRQAKIKQNITTLNHELLFEHFRLLQLSDDLSLYICLNEPGVGKKLEHPWFVNGFANSEIFTGNNNPFVANWINQNEIRVSSFPFDNEFELTLKYKTVLKSAIQVMGIAKAYENSLSEEHQVFIRK</sequence>
<protein>
    <submittedName>
        <fullName evidence="1">DUF3891 family protein</fullName>
    </submittedName>
</protein>
<comment type="caution">
    <text evidence="1">The sequence shown here is derived from an EMBL/GenBank/DDBJ whole genome shotgun (WGS) entry which is preliminary data.</text>
</comment>
<reference evidence="1" key="1">
    <citation type="submission" date="2024-05" db="EMBL/GenBank/DDBJ databases">
        <title>Alkalihalobacillus sp. strain MEB203 novel alkaliphilic bacterium from Lonar Lake, India.</title>
        <authorList>
            <person name="Joshi A."/>
            <person name="Thite S."/>
            <person name="Mengade P."/>
        </authorList>
    </citation>
    <scope>NUCLEOTIDE SEQUENCE</scope>
    <source>
        <strain evidence="1">MEB 203</strain>
    </source>
</reference>
<accession>A0ABT5VCL6</accession>
<gene>
    <name evidence="1" type="ORF">N7Z68_07255</name>
</gene>
<organism evidence="1 2">
    <name type="scientific">Alkalihalobacterium chitinilyticum</name>
    <dbReference type="NCBI Taxonomy" id="2980103"/>
    <lineage>
        <taxon>Bacteria</taxon>
        <taxon>Bacillati</taxon>
        <taxon>Bacillota</taxon>
        <taxon>Bacilli</taxon>
        <taxon>Bacillales</taxon>
        <taxon>Bacillaceae</taxon>
        <taxon>Alkalihalobacterium</taxon>
    </lineage>
</organism>